<feature type="region of interest" description="Disordered" evidence="1">
    <location>
        <begin position="534"/>
        <end position="558"/>
    </location>
</feature>
<evidence type="ECO:0000313" key="2">
    <source>
        <dbReference type="EMBL" id="KAJ7199366.1"/>
    </source>
</evidence>
<comment type="caution">
    <text evidence="2">The sequence shown here is derived from an EMBL/GenBank/DDBJ whole genome shotgun (WGS) entry which is preliminary data.</text>
</comment>
<keyword evidence="3" id="KW-1185">Reference proteome</keyword>
<protein>
    <submittedName>
        <fullName evidence="2">Uncharacterized protein</fullName>
    </submittedName>
</protein>
<feature type="region of interest" description="Disordered" evidence="1">
    <location>
        <begin position="476"/>
        <end position="521"/>
    </location>
</feature>
<dbReference type="AlphaFoldDB" id="A0AAD6UZZ5"/>
<feature type="compositionally biased region" description="Low complexity" evidence="1">
    <location>
        <begin position="476"/>
        <end position="493"/>
    </location>
</feature>
<dbReference type="Proteomes" id="UP001219525">
    <property type="component" value="Unassembled WGS sequence"/>
</dbReference>
<feature type="compositionally biased region" description="Low complexity" evidence="1">
    <location>
        <begin position="540"/>
        <end position="549"/>
    </location>
</feature>
<gene>
    <name evidence="2" type="ORF">GGX14DRAFT_545068</name>
</gene>
<feature type="region of interest" description="Disordered" evidence="1">
    <location>
        <begin position="363"/>
        <end position="384"/>
    </location>
</feature>
<evidence type="ECO:0000256" key="1">
    <source>
        <dbReference type="SAM" id="MobiDB-lite"/>
    </source>
</evidence>
<accession>A0AAD6UZZ5</accession>
<name>A0AAD6UZZ5_9AGAR</name>
<feature type="compositionally biased region" description="Basic and acidic residues" evidence="1">
    <location>
        <begin position="636"/>
        <end position="668"/>
    </location>
</feature>
<evidence type="ECO:0000313" key="3">
    <source>
        <dbReference type="Proteomes" id="UP001219525"/>
    </source>
</evidence>
<dbReference type="EMBL" id="JARJCW010000068">
    <property type="protein sequence ID" value="KAJ7199366.1"/>
    <property type="molecule type" value="Genomic_DNA"/>
</dbReference>
<proteinExistence type="predicted"/>
<reference evidence="2" key="1">
    <citation type="submission" date="2023-03" db="EMBL/GenBank/DDBJ databases">
        <title>Massive genome expansion in bonnet fungi (Mycena s.s.) driven by repeated elements and novel gene families across ecological guilds.</title>
        <authorList>
            <consortium name="Lawrence Berkeley National Laboratory"/>
            <person name="Harder C.B."/>
            <person name="Miyauchi S."/>
            <person name="Viragh M."/>
            <person name="Kuo A."/>
            <person name="Thoen E."/>
            <person name="Andreopoulos B."/>
            <person name="Lu D."/>
            <person name="Skrede I."/>
            <person name="Drula E."/>
            <person name="Henrissat B."/>
            <person name="Morin E."/>
            <person name="Kohler A."/>
            <person name="Barry K."/>
            <person name="LaButti K."/>
            <person name="Morin E."/>
            <person name="Salamov A."/>
            <person name="Lipzen A."/>
            <person name="Mereny Z."/>
            <person name="Hegedus B."/>
            <person name="Baldrian P."/>
            <person name="Stursova M."/>
            <person name="Weitz H."/>
            <person name="Taylor A."/>
            <person name="Grigoriev I.V."/>
            <person name="Nagy L.G."/>
            <person name="Martin F."/>
            <person name="Kauserud H."/>
        </authorList>
    </citation>
    <scope>NUCLEOTIDE SEQUENCE</scope>
    <source>
        <strain evidence="2">9144</strain>
    </source>
</reference>
<sequence>MARKRGAILGLTTALSRLSSLRSRRAARVSQHSHTATCHVMSSFTDENVPDTFLTDSDPDPDEPSLLLAAGTHSRLRRRPAVVRQHQLHIGPSTALVCGAERAPADPASDTWWDARRPAIVPSLPSPLDGAAPVAIAIPARPPSTTGCGARVHAGAQAARSRGRWMGPVDGVAATVVPLADDYFSEEDRSVLELRAEGCGCRVDGVGCAICGNSLGALFTPCAAHTSRSSARQTHYTFLPVAVSPPIWDADLQVPEARTYDLESEHTAELAFEADTGTDPTPRGTQNDGADSATMLLDGAMDSAEILQAAETAQLLREAPPAPATDPSAWPAVPADERMNIDALVTPDVAPTRAPMQVDAPERLATEPLPPPPQMTLSPASPARAPTTTLAMIGAAADGVSPTESASTALSSLSLQLMAPAWSISQEPLASDDLGLDFEMSVPTSEMITPASSLSAVAAGGSMPVQAQLGMLASTPTPTMPTTSSSQVSAPSSGAPRVLRRTSTRSELRGSATSPVQAYRRRMAPGFPSVREQESWFAQAAAPASSSSRRPPRRASVPDLRRAWDQEVAATVAQVLRVASVMGVQLGADGAGARAGTLDGATVRAGADDAREEGEPQHLAALRARLGARQRLRSEMRRLQEESAARRAARERPRPDPELSQMREDEARVGPVVVAQRADGGAREHHRVGWASDVDVSPPPSLAGHGHETPSEPAYGRVWFDR</sequence>
<feature type="region of interest" description="Disordered" evidence="1">
    <location>
        <begin position="636"/>
        <end position="722"/>
    </location>
</feature>
<organism evidence="2 3">
    <name type="scientific">Mycena pura</name>
    <dbReference type="NCBI Taxonomy" id="153505"/>
    <lineage>
        <taxon>Eukaryota</taxon>
        <taxon>Fungi</taxon>
        <taxon>Dikarya</taxon>
        <taxon>Basidiomycota</taxon>
        <taxon>Agaricomycotina</taxon>
        <taxon>Agaricomycetes</taxon>
        <taxon>Agaricomycetidae</taxon>
        <taxon>Agaricales</taxon>
        <taxon>Marasmiineae</taxon>
        <taxon>Mycenaceae</taxon>
        <taxon>Mycena</taxon>
    </lineage>
</organism>